<comment type="caution">
    <text evidence="6">The sequence shown here is derived from an EMBL/GenBank/DDBJ whole genome shotgun (WGS) entry which is preliminary data.</text>
</comment>
<evidence type="ECO:0000256" key="2">
    <source>
        <dbReference type="ARBA" id="ARBA00022980"/>
    </source>
</evidence>
<evidence type="ECO:0000313" key="6">
    <source>
        <dbReference type="EMBL" id="KAA0191966.1"/>
    </source>
</evidence>
<name>A0A8E0VG93_9TREM</name>
<dbReference type="InterPro" id="IPR000597">
    <property type="entry name" value="Ribosomal_uL3"/>
</dbReference>
<keyword evidence="7" id="KW-1185">Reference proteome</keyword>
<dbReference type="GO" id="GO:0006412">
    <property type="term" value="P:translation"/>
    <property type="evidence" value="ECO:0007669"/>
    <property type="project" value="InterPro"/>
</dbReference>
<dbReference type="EMBL" id="LUCM01005988">
    <property type="protein sequence ID" value="KAA0191966.1"/>
    <property type="molecule type" value="Genomic_DNA"/>
</dbReference>
<evidence type="ECO:0000256" key="4">
    <source>
        <dbReference type="ARBA" id="ARBA00035209"/>
    </source>
</evidence>
<protein>
    <recommendedName>
        <fullName evidence="4">Large ribosomal subunit protein uL3m</fullName>
    </recommendedName>
    <alternativeName>
        <fullName evidence="5">39S ribosomal protein L3, mitochondrial</fullName>
    </alternativeName>
</protein>
<comment type="similarity">
    <text evidence="1">Belongs to the universal ribosomal protein uL3 family.</text>
</comment>
<keyword evidence="2 6" id="KW-0689">Ribosomal protein</keyword>
<evidence type="ECO:0000313" key="7">
    <source>
        <dbReference type="Proteomes" id="UP000728185"/>
    </source>
</evidence>
<sequence>MFRAVIEPLLQKSFLASVCTVLQRNKSNRVVYPWMNRRKPYWIQETADPKDDQDLTPENQKLLQQERLLISQDSSPILAEQWQQTKWIPNVTQRCGLIAIKLGMYPLWTKEGKKLDCTVLQIPDNHAIRYIPPSEIHNYLSLRDPRGYWLNNNRIPSWVAQRRWGLQLVGAVSADPIEFSEAWCHLFKAAGVPPKRKISRFLVSTDAALKPGTPLGIHHFRVGDYVDITARTINRGFQGVIERWGMSGGPAGHGSTKFHRRMGSAGGAGRKIVRGKRMPGVMGNRYRHLRGSLIVRMNPKLNLLYLVGPTPGPVHSYCLVHDSWLVNRRRALLQNPPPVPTWFPTGQEPENELSSVPDSWDDFDHDIYHEMLHRSDAESISYADDIRK</sequence>
<keyword evidence="3" id="KW-0687">Ribonucleoprotein</keyword>
<organism evidence="6 7">
    <name type="scientific">Fasciolopsis buskii</name>
    <dbReference type="NCBI Taxonomy" id="27845"/>
    <lineage>
        <taxon>Eukaryota</taxon>
        <taxon>Metazoa</taxon>
        <taxon>Spiralia</taxon>
        <taxon>Lophotrochozoa</taxon>
        <taxon>Platyhelminthes</taxon>
        <taxon>Trematoda</taxon>
        <taxon>Digenea</taxon>
        <taxon>Plagiorchiida</taxon>
        <taxon>Echinostomata</taxon>
        <taxon>Echinostomatoidea</taxon>
        <taxon>Fasciolidae</taxon>
        <taxon>Fasciolopsis</taxon>
    </lineage>
</organism>
<reference evidence="6" key="1">
    <citation type="submission" date="2019-05" db="EMBL/GenBank/DDBJ databases">
        <title>Annotation for the trematode Fasciolopsis buski.</title>
        <authorList>
            <person name="Choi Y.-J."/>
        </authorList>
    </citation>
    <scope>NUCLEOTIDE SEQUENCE</scope>
    <source>
        <strain evidence="6">HT</strain>
        <tissue evidence="6">Whole worm</tissue>
    </source>
</reference>
<dbReference type="Pfam" id="PF00297">
    <property type="entry name" value="Ribosomal_L3"/>
    <property type="match status" value="1"/>
</dbReference>
<dbReference type="Gene3D" id="2.40.30.10">
    <property type="entry name" value="Translation factors"/>
    <property type="match status" value="2"/>
</dbReference>
<dbReference type="OrthoDB" id="274683at2759"/>
<dbReference type="PANTHER" id="PTHR11229">
    <property type="entry name" value="50S RIBOSOMAL PROTEIN L3"/>
    <property type="match status" value="1"/>
</dbReference>
<evidence type="ECO:0000256" key="1">
    <source>
        <dbReference type="ARBA" id="ARBA00006540"/>
    </source>
</evidence>
<dbReference type="GO" id="GO:0003735">
    <property type="term" value="F:structural constituent of ribosome"/>
    <property type="evidence" value="ECO:0007669"/>
    <property type="project" value="InterPro"/>
</dbReference>
<dbReference type="PANTHER" id="PTHR11229:SF8">
    <property type="entry name" value="LARGE RIBOSOMAL SUBUNIT PROTEIN UL3M"/>
    <property type="match status" value="1"/>
</dbReference>
<gene>
    <name evidence="6" type="ORF">FBUS_04118</name>
</gene>
<evidence type="ECO:0000256" key="3">
    <source>
        <dbReference type="ARBA" id="ARBA00023274"/>
    </source>
</evidence>
<dbReference type="AlphaFoldDB" id="A0A8E0VG93"/>
<dbReference type="Proteomes" id="UP000728185">
    <property type="component" value="Unassembled WGS sequence"/>
</dbReference>
<accession>A0A8E0VG93</accession>
<evidence type="ECO:0000256" key="5">
    <source>
        <dbReference type="ARBA" id="ARBA00035396"/>
    </source>
</evidence>
<dbReference type="InterPro" id="IPR009000">
    <property type="entry name" value="Transl_B-barrel_sf"/>
</dbReference>
<dbReference type="SUPFAM" id="SSF50447">
    <property type="entry name" value="Translation proteins"/>
    <property type="match status" value="1"/>
</dbReference>
<proteinExistence type="inferred from homology"/>
<dbReference type="InterPro" id="IPR019927">
    <property type="entry name" value="Ribosomal_uL3_bac/org-type"/>
</dbReference>
<dbReference type="GO" id="GO:0005762">
    <property type="term" value="C:mitochondrial large ribosomal subunit"/>
    <property type="evidence" value="ECO:0007669"/>
    <property type="project" value="TreeGrafter"/>
</dbReference>